<dbReference type="GO" id="GO:0000976">
    <property type="term" value="F:transcription cis-regulatory region binding"/>
    <property type="evidence" value="ECO:0007669"/>
    <property type="project" value="TreeGrafter"/>
</dbReference>
<keyword evidence="1" id="KW-0805">Transcription regulation</keyword>
<organism evidence="6 7">
    <name type="scientific">Actinocatenispora rupis</name>
    <dbReference type="NCBI Taxonomy" id="519421"/>
    <lineage>
        <taxon>Bacteria</taxon>
        <taxon>Bacillati</taxon>
        <taxon>Actinomycetota</taxon>
        <taxon>Actinomycetes</taxon>
        <taxon>Micromonosporales</taxon>
        <taxon>Micromonosporaceae</taxon>
        <taxon>Actinocatenispora</taxon>
    </lineage>
</organism>
<dbReference type="Pfam" id="PF00440">
    <property type="entry name" value="TetR_N"/>
    <property type="match status" value="1"/>
</dbReference>
<feature type="DNA-binding region" description="H-T-H motif" evidence="4">
    <location>
        <begin position="37"/>
        <end position="56"/>
    </location>
</feature>
<dbReference type="PANTHER" id="PTHR30055">
    <property type="entry name" value="HTH-TYPE TRANSCRIPTIONAL REGULATOR RUTR"/>
    <property type="match status" value="1"/>
</dbReference>
<keyword evidence="2 4" id="KW-0238">DNA-binding</keyword>
<reference evidence="6" key="1">
    <citation type="submission" date="2021-01" db="EMBL/GenBank/DDBJ databases">
        <title>Whole genome shotgun sequence of Actinocatenispora rupis NBRC 107355.</title>
        <authorList>
            <person name="Komaki H."/>
            <person name="Tamura T."/>
        </authorList>
    </citation>
    <scope>NUCLEOTIDE SEQUENCE</scope>
    <source>
        <strain evidence="6">NBRC 107355</strain>
    </source>
</reference>
<evidence type="ECO:0000256" key="2">
    <source>
        <dbReference type="ARBA" id="ARBA00023125"/>
    </source>
</evidence>
<dbReference type="PANTHER" id="PTHR30055:SF234">
    <property type="entry name" value="HTH-TYPE TRANSCRIPTIONAL REGULATOR BETI"/>
    <property type="match status" value="1"/>
</dbReference>
<evidence type="ECO:0000256" key="1">
    <source>
        <dbReference type="ARBA" id="ARBA00023015"/>
    </source>
</evidence>
<feature type="domain" description="HTH tetR-type" evidence="5">
    <location>
        <begin position="14"/>
        <end position="74"/>
    </location>
</feature>
<comment type="caution">
    <text evidence="6">The sequence shown here is derived from an EMBL/GenBank/DDBJ whole genome shotgun (WGS) entry which is preliminary data.</text>
</comment>
<gene>
    <name evidence="6" type="ORF">Aru02nite_08710</name>
</gene>
<dbReference type="PRINTS" id="PR00455">
    <property type="entry name" value="HTHTETR"/>
</dbReference>
<dbReference type="AlphaFoldDB" id="A0A8J3NAW2"/>
<dbReference type="GO" id="GO:0003700">
    <property type="term" value="F:DNA-binding transcription factor activity"/>
    <property type="evidence" value="ECO:0007669"/>
    <property type="project" value="TreeGrafter"/>
</dbReference>
<dbReference type="InterPro" id="IPR009057">
    <property type="entry name" value="Homeodomain-like_sf"/>
</dbReference>
<dbReference type="EMBL" id="BOMB01000004">
    <property type="protein sequence ID" value="GID09982.1"/>
    <property type="molecule type" value="Genomic_DNA"/>
</dbReference>
<protein>
    <submittedName>
        <fullName evidence="6">TetR family transcriptional regulator</fullName>
    </submittedName>
</protein>
<dbReference type="SUPFAM" id="SSF46689">
    <property type="entry name" value="Homeodomain-like"/>
    <property type="match status" value="1"/>
</dbReference>
<dbReference type="PROSITE" id="PS50977">
    <property type="entry name" value="HTH_TETR_2"/>
    <property type="match status" value="1"/>
</dbReference>
<dbReference type="InterPro" id="IPR001647">
    <property type="entry name" value="HTH_TetR"/>
</dbReference>
<sequence>MVAVEESRRDRKKRLTRQRIVDTAIRLFEEQGYEKTTVAQIAAAADVDPKTFFNYFGTKDEVLFNDVRQDLDVLYGAIAERRAEEGPGEALARAVRTYAAHRRPRVPSRGAVELSAAARLALSTPALQVRGLHVLLELQQRMAEELCAAFPELDPVTAAAMTGALLGAIQHAGYASVHKGRSQAELWQATERAVDVALHGLLAAGGTRPRKGRAR</sequence>
<accession>A0A8J3NAW2</accession>
<evidence type="ECO:0000259" key="5">
    <source>
        <dbReference type="PROSITE" id="PS50977"/>
    </source>
</evidence>
<keyword evidence="3" id="KW-0804">Transcription</keyword>
<proteinExistence type="predicted"/>
<evidence type="ECO:0000313" key="7">
    <source>
        <dbReference type="Proteomes" id="UP000612808"/>
    </source>
</evidence>
<dbReference type="Gene3D" id="1.10.357.10">
    <property type="entry name" value="Tetracycline Repressor, domain 2"/>
    <property type="match status" value="1"/>
</dbReference>
<evidence type="ECO:0000256" key="4">
    <source>
        <dbReference type="PROSITE-ProRule" id="PRU00335"/>
    </source>
</evidence>
<keyword evidence="7" id="KW-1185">Reference proteome</keyword>
<dbReference type="Proteomes" id="UP000612808">
    <property type="component" value="Unassembled WGS sequence"/>
</dbReference>
<evidence type="ECO:0000313" key="6">
    <source>
        <dbReference type="EMBL" id="GID09982.1"/>
    </source>
</evidence>
<dbReference type="InterPro" id="IPR050109">
    <property type="entry name" value="HTH-type_TetR-like_transc_reg"/>
</dbReference>
<evidence type="ECO:0000256" key="3">
    <source>
        <dbReference type="ARBA" id="ARBA00023163"/>
    </source>
</evidence>
<name>A0A8J3NAW2_9ACTN</name>